<name>A0A5B7ICU5_PORTR</name>
<comment type="caution">
    <text evidence="2">The sequence shown here is derived from an EMBL/GenBank/DDBJ whole genome shotgun (WGS) entry which is preliminary data.</text>
</comment>
<sequence>MYKPALIHAVMYRRRRFAPIWPRLTNTSSDKDSDDTEGRRSECLAGIRLREIQPANPRTLLYTCFCNILIPFYLNLLIRLMIYCE</sequence>
<feature type="transmembrane region" description="Helical" evidence="1">
    <location>
        <begin position="60"/>
        <end position="82"/>
    </location>
</feature>
<protein>
    <submittedName>
        <fullName evidence="2">Uncharacterized protein</fullName>
    </submittedName>
</protein>
<keyword evidence="1" id="KW-0472">Membrane</keyword>
<dbReference type="EMBL" id="VSRR010052744">
    <property type="protein sequence ID" value="MPC80015.1"/>
    <property type="molecule type" value="Genomic_DNA"/>
</dbReference>
<evidence type="ECO:0000256" key="1">
    <source>
        <dbReference type="SAM" id="Phobius"/>
    </source>
</evidence>
<keyword evidence="3" id="KW-1185">Reference proteome</keyword>
<keyword evidence="1" id="KW-1133">Transmembrane helix</keyword>
<gene>
    <name evidence="2" type="ORF">E2C01_074578</name>
</gene>
<evidence type="ECO:0000313" key="2">
    <source>
        <dbReference type="EMBL" id="MPC80015.1"/>
    </source>
</evidence>
<dbReference type="Proteomes" id="UP000324222">
    <property type="component" value="Unassembled WGS sequence"/>
</dbReference>
<keyword evidence="1" id="KW-0812">Transmembrane</keyword>
<organism evidence="2 3">
    <name type="scientific">Portunus trituberculatus</name>
    <name type="common">Swimming crab</name>
    <name type="synonym">Neptunus trituberculatus</name>
    <dbReference type="NCBI Taxonomy" id="210409"/>
    <lineage>
        <taxon>Eukaryota</taxon>
        <taxon>Metazoa</taxon>
        <taxon>Ecdysozoa</taxon>
        <taxon>Arthropoda</taxon>
        <taxon>Crustacea</taxon>
        <taxon>Multicrustacea</taxon>
        <taxon>Malacostraca</taxon>
        <taxon>Eumalacostraca</taxon>
        <taxon>Eucarida</taxon>
        <taxon>Decapoda</taxon>
        <taxon>Pleocyemata</taxon>
        <taxon>Brachyura</taxon>
        <taxon>Eubrachyura</taxon>
        <taxon>Portunoidea</taxon>
        <taxon>Portunidae</taxon>
        <taxon>Portuninae</taxon>
        <taxon>Portunus</taxon>
    </lineage>
</organism>
<accession>A0A5B7ICU5</accession>
<evidence type="ECO:0000313" key="3">
    <source>
        <dbReference type="Proteomes" id="UP000324222"/>
    </source>
</evidence>
<dbReference type="AlphaFoldDB" id="A0A5B7ICU5"/>
<proteinExistence type="predicted"/>
<reference evidence="2 3" key="1">
    <citation type="submission" date="2019-05" db="EMBL/GenBank/DDBJ databases">
        <title>Another draft genome of Portunus trituberculatus and its Hox gene families provides insights of decapod evolution.</title>
        <authorList>
            <person name="Jeong J.-H."/>
            <person name="Song I."/>
            <person name="Kim S."/>
            <person name="Choi T."/>
            <person name="Kim D."/>
            <person name="Ryu S."/>
            <person name="Kim W."/>
        </authorList>
    </citation>
    <scope>NUCLEOTIDE SEQUENCE [LARGE SCALE GENOMIC DNA]</scope>
    <source>
        <tissue evidence="2">Muscle</tissue>
    </source>
</reference>